<dbReference type="InterPro" id="IPR000326">
    <property type="entry name" value="PAP2/HPO"/>
</dbReference>
<keyword evidence="2" id="KW-0812">Transmembrane</keyword>
<dbReference type="PANTHER" id="PTHR11247:SF40">
    <property type="entry name" value="LIPID PHOSPHATE PHOSPHATASE EPSILON 1, CHLOROPLASTIC"/>
    <property type="match status" value="1"/>
</dbReference>
<dbReference type="GO" id="GO:0006651">
    <property type="term" value="P:diacylglycerol biosynthetic process"/>
    <property type="evidence" value="ECO:0000318"/>
    <property type="project" value="GO_Central"/>
</dbReference>
<feature type="transmembrane region" description="Helical" evidence="2">
    <location>
        <begin position="224"/>
        <end position="242"/>
    </location>
</feature>
<evidence type="ECO:0000256" key="2">
    <source>
        <dbReference type="SAM" id="Phobius"/>
    </source>
</evidence>
<dbReference type="GO" id="GO:0009507">
    <property type="term" value="C:chloroplast"/>
    <property type="evidence" value="ECO:0000318"/>
    <property type="project" value="GO_Central"/>
</dbReference>
<sequence>MLFAVVSILISPPPILNQFHKFDIHRKTPFSTPVFRTLKESAIGYPKSVRLKKMKVEESIETGILSGGGGDNERFSPAVSALEQETLIDYGGDSFHQTVGGLHTVVNRLSKWVVAAIFGGFILLRHDALALWAAMGSVLNVILSITLKQILKQERPVSRVSSGHGMPSSHAQSIFYATLILILSVIKGQGLNVVTGVFSVLVVALGSYFSWLRILLRYHTTSQVVVGAIVGSIFSVLWFSAWEAIVFKAYNSILWVRILVIVGAFCFCLGFISHVFRHWMKDE</sequence>
<name>A0A9R1XUC3_LACSA</name>
<accession>A0A9R1XUC3</accession>
<evidence type="ECO:0000313" key="5">
    <source>
        <dbReference type="Proteomes" id="UP000235145"/>
    </source>
</evidence>
<gene>
    <name evidence="4" type="ORF">LSAT_V11C300131120</name>
</gene>
<dbReference type="OrthoDB" id="302705at2759"/>
<evidence type="ECO:0000313" key="4">
    <source>
        <dbReference type="EMBL" id="KAJ0219587.1"/>
    </source>
</evidence>
<dbReference type="EMBL" id="NBSK02000003">
    <property type="protein sequence ID" value="KAJ0219587.1"/>
    <property type="molecule type" value="Genomic_DNA"/>
</dbReference>
<feature type="domain" description="Phosphatidic acid phosphatase type 2/haloperoxidase" evidence="3">
    <location>
        <begin position="158"/>
        <end position="242"/>
    </location>
</feature>
<dbReference type="SUPFAM" id="SSF48317">
    <property type="entry name" value="Acid phosphatase/Vanadium-dependent haloperoxidase"/>
    <property type="match status" value="1"/>
</dbReference>
<comment type="caution">
    <text evidence="4">The sequence shown here is derived from an EMBL/GenBank/DDBJ whole genome shotgun (WGS) entry which is preliminary data.</text>
</comment>
<keyword evidence="1" id="KW-0378">Hydrolase</keyword>
<protein>
    <recommendedName>
        <fullName evidence="3">Phosphatidic acid phosphatase type 2/haloperoxidase domain-containing protein</fullName>
    </recommendedName>
</protein>
<dbReference type="Gene3D" id="1.20.144.10">
    <property type="entry name" value="Phosphatidic acid phosphatase type 2/haloperoxidase"/>
    <property type="match status" value="1"/>
</dbReference>
<feature type="transmembrane region" description="Helical" evidence="2">
    <location>
        <begin position="254"/>
        <end position="276"/>
    </location>
</feature>
<dbReference type="GO" id="GO:0008195">
    <property type="term" value="F:phosphatidate phosphatase activity"/>
    <property type="evidence" value="ECO:0000318"/>
    <property type="project" value="GO_Central"/>
</dbReference>
<feature type="transmembrane region" description="Helical" evidence="2">
    <location>
        <begin position="168"/>
        <end position="186"/>
    </location>
</feature>
<keyword evidence="5" id="KW-1185">Reference proteome</keyword>
<dbReference type="Pfam" id="PF01569">
    <property type="entry name" value="PAP2"/>
    <property type="match status" value="1"/>
</dbReference>
<dbReference type="InterPro" id="IPR036938">
    <property type="entry name" value="PAP2/HPO_sf"/>
</dbReference>
<dbReference type="PANTHER" id="PTHR11247">
    <property type="entry name" value="PALMITOYL-PROTEIN THIOESTERASE/DOLICHYLDIPHOSPHATASE 1"/>
    <property type="match status" value="1"/>
</dbReference>
<reference evidence="4 5" key="1">
    <citation type="journal article" date="2017" name="Nat. Commun.">
        <title>Genome assembly with in vitro proximity ligation data and whole-genome triplication in lettuce.</title>
        <authorList>
            <person name="Reyes-Chin-Wo S."/>
            <person name="Wang Z."/>
            <person name="Yang X."/>
            <person name="Kozik A."/>
            <person name="Arikit S."/>
            <person name="Song C."/>
            <person name="Xia L."/>
            <person name="Froenicke L."/>
            <person name="Lavelle D.O."/>
            <person name="Truco M.J."/>
            <person name="Xia R."/>
            <person name="Zhu S."/>
            <person name="Xu C."/>
            <person name="Xu H."/>
            <person name="Xu X."/>
            <person name="Cox K."/>
            <person name="Korf I."/>
            <person name="Meyers B.C."/>
            <person name="Michelmore R.W."/>
        </authorList>
    </citation>
    <scope>NUCLEOTIDE SEQUENCE [LARGE SCALE GENOMIC DNA]</scope>
    <source>
        <strain evidence="5">cv. Salinas</strain>
        <tissue evidence="4">Seedlings</tissue>
    </source>
</reference>
<organism evidence="4 5">
    <name type="scientific">Lactuca sativa</name>
    <name type="common">Garden lettuce</name>
    <dbReference type="NCBI Taxonomy" id="4236"/>
    <lineage>
        <taxon>Eukaryota</taxon>
        <taxon>Viridiplantae</taxon>
        <taxon>Streptophyta</taxon>
        <taxon>Embryophyta</taxon>
        <taxon>Tracheophyta</taxon>
        <taxon>Spermatophyta</taxon>
        <taxon>Magnoliopsida</taxon>
        <taxon>eudicotyledons</taxon>
        <taxon>Gunneridae</taxon>
        <taxon>Pentapetalae</taxon>
        <taxon>asterids</taxon>
        <taxon>campanulids</taxon>
        <taxon>Asterales</taxon>
        <taxon>Asteraceae</taxon>
        <taxon>Cichorioideae</taxon>
        <taxon>Cichorieae</taxon>
        <taxon>Lactucinae</taxon>
        <taxon>Lactuca</taxon>
    </lineage>
</organism>
<keyword evidence="2" id="KW-0472">Membrane</keyword>
<feature type="transmembrane region" description="Helical" evidence="2">
    <location>
        <begin position="129"/>
        <end position="147"/>
    </location>
</feature>
<keyword evidence="2" id="KW-1133">Transmembrane helix</keyword>
<evidence type="ECO:0000259" key="3">
    <source>
        <dbReference type="Pfam" id="PF01569"/>
    </source>
</evidence>
<dbReference type="AlphaFoldDB" id="A0A9R1XUC3"/>
<proteinExistence type="predicted"/>
<evidence type="ECO:0000256" key="1">
    <source>
        <dbReference type="ARBA" id="ARBA00022801"/>
    </source>
</evidence>
<dbReference type="Gramene" id="rna-gnl|WGS:NBSK|LSAT_3X75940_mrna">
    <property type="protein sequence ID" value="cds-PLY82626.1"/>
    <property type="gene ID" value="gene-LSAT_3X75940"/>
</dbReference>
<feature type="transmembrane region" description="Helical" evidence="2">
    <location>
        <begin position="192"/>
        <end position="212"/>
    </location>
</feature>
<dbReference type="Proteomes" id="UP000235145">
    <property type="component" value="Unassembled WGS sequence"/>
</dbReference>